<dbReference type="EnsemblBacteria" id="ADF60771">
    <property type="protein sequence ID" value="ADF60771"/>
    <property type="gene ID" value="ECL_01210"/>
</dbReference>
<reference evidence="1 2" key="1">
    <citation type="journal article" date="2010" name="J. Bacteriol.">
        <title>Complete genome sequence of Enterobacter cloacae subsp. cloacae type strain ATCC 13047.</title>
        <authorList>
            <person name="Ren Y."/>
            <person name="Ren Y."/>
            <person name="Zhou Z."/>
            <person name="Guo X."/>
            <person name="Li Y."/>
            <person name="Feng L."/>
            <person name="Wang L."/>
        </authorList>
    </citation>
    <scope>NUCLEOTIDE SEQUENCE [LARGE SCALE GENOMIC DNA]</scope>
    <source>
        <strain evidence="2">ATCC 13047 / DSM 30054 / NBRC 13535 / NCTC 10005 / WDCM 00083 / NCDC 279-56</strain>
    </source>
</reference>
<dbReference type="KEGG" id="enc:ECL_01210"/>
<proteinExistence type="predicted"/>
<dbReference type="STRING" id="716541.ECL_01210"/>
<dbReference type="PATRIC" id="fig|716541.4.peg.1461"/>
<dbReference type="AlphaFoldDB" id="A0A0H3CHK0"/>
<gene>
    <name evidence="1" type="ordered locus">ECL_01210</name>
</gene>
<keyword evidence="2" id="KW-1185">Reference proteome</keyword>
<dbReference type="EMBL" id="CP001918">
    <property type="protein sequence ID" value="ADF60771.1"/>
    <property type="molecule type" value="Genomic_DNA"/>
</dbReference>
<organism evidence="1 2">
    <name type="scientific">Enterobacter cloacae subsp. cloacae (strain ATCC 13047 / DSM 30054 / NBRC 13535 / NCTC 10005 / WDCM 00083 / NCDC 279-56)</name>
    <dbReference type="NCBI Taxonomy" id="716541"/>
    <lineage>
        <taxon>Bacteria</taxon>
        <taxon>Pseudomonadati</taxon>
        <taxon>Pseudomonadota</taxon>
        <taxon>Gammaproteobacteria</taxon>
        <taxon>Enterobacterales</taxon>
        <taxon>Enterobacteriaceae</taxon>
        <taxon>Enterobacter</taxon>
        <taxon>Enterobacter cloacae complex</taxon>
    </lineage>
</organism>
<evidence type="ECO:0000313" key="2">
    <source>
        <dbReference type="Proteomes" id="UP000002363"/>
    </source>
</evidence>
<dbReference type="Proteomes" id="UP000002363">
    <property type="component" value="Chromosome"/>
</dbReference>
<sequence>MVRFFSPVDHEWSFNAHCTAFPFRFHFWHTPCNVSCVLAAAITEF</sequence>
<accession>A0A0H3CHK0</accession>
<name>A0A0H3CHK0_ENTCC</name>
<dbReference type="HOGENOM" id="CLU_3199312_0_0_6"/>
<protein>
    <submittedName>
        <fullName evidence="1">Uncharacterized protein</fullName>
    </submittedName>
</protein>
<evidence type="ECO:0000313" key="1">
    <source>
        <dbReference type="EMBL" id="ADF60771.1"/>
    </source>
</evidence>